<dbReference type="STRING" id="297318.BK138_28500"/>
<protein>
    <submittedName>
        <fullName evidence="7">ATP synthase protein I</fullName>
    </submittedName>
</protein>
<dbReference type="InterPro" id="IPR005598">
    <property type="entry name" value="ATP_synth_I"/>
</dbReference>
<proteinExistence type="predicted"/>
<dbReference type="Pfam" id="PF03899">
    <property type="entry name" value="ATP-synt_I"/>
    <property type="match status" value="1"/>
</dbReference>
<dbReference type="GO" id="GO:0005886">
    <property type="term" value="C:plasma membrane"/>
    <property type="evidence" value="ECO:0007669"/>
    <property type="project" value="UniProtKB-SubCell"/>
</dbReference>
<evidence type="ECO:0000313" key="8">
    <source>
        <dbReference type="EMBL" id="OMF50227.1"/>
    </source>
</evidence>
<evidence type="ECO:0000256" key="5">
    <source>
        <dbReference type="ARBA" id="ARBA00023136"/>
    </source>
</evidence>
<feature type="transmembrane region" description="Helical" evidence="6">
    <location>
        <begin position="35"/>
        <end position="55"/>
    </location>
</feature>
<dbReference type="InterPro" id="IPR039072">
    <property type="entry name" value="ATP_synth_I_Bacilli"/>
</dbReference>
<evidence type="ECO:0000313" key="9">
    <source>
        <dbReference type="Proteomes" id="UP000187172"/>
    </source>
</evidence>
<feature type="transmembrane region" description="Helical" evidence="6">
    <location>
        <begin position="12"/>
        <end position="29"/>
    </location>
</feature>
<evidence type="ECO:0000256" key="6">
    <source>
        <dbReference type="SAM" id="Phobius"/>
    </source>
</evidence>
<feature type="transmembrane region" description="Helical" evidence="6">
    <location>
        <begin position="99"/>
        <end position="120"/>
    </location>
</feature>
<dbReference type="PANTHER" id="PTHR40035">
    <property type="entry name" value="ATP SYNTHASE PROTEIN I"/>
    <property type="match status" value="1"/>
</dbReference>
<keyword evidence="3 6" id="KW-0812">Transmembrane</keyword>
<dbReference type="PANTHER" id="PTHR40035:SF1">
    <property type="entry name" value="ATP SYNTHASE PROTEIN I"/>
    <property type="match status" value="1"/>
</dbReference>
<keyword evidence="5 6" id="KW-0472">Membrane</keyword>
<accession>A0A1R1EEK1</accession>
<dbReference type="EMBL" id="MRTP01000012">
    <property type="protein sequence ID" value="OMF50227.1"/>
    <property type="molecule type" value="Genomic_DNA"/>
</dbReference>
<name>A0A1R1EEK1_9BACL</name>
<evidence type="ECO:0000313" key="10">
    <source>
        <dbReference type="Proteomes" id="UP000517523"/>
    </source>
</evidence>
<keyword evidence="9" id="KW-1185">Reference proteome</keyword>
<keyword evidence="4 6" id="KW-1133">Transmembrane helix</keyword>
<feature type="transmembrane region" description="Helical" evidence="6">
    <location>
        <begin position="76"/>
        <end position="93"/>
    </location>
</feature>
<gene>
    <name evidence="8" type="ORF">BK138_28500</name>
    <name evidence="7" type="ORF">FHS19_005567</name>
</gene>
<reference evidence="8 9" key="1">
    <citation type="submission" date="2016-11" db="EMBL/GenBank/DDBJ databases">
        <title>Paenibacillus species isolates.</title>
        <authorList>
            <person name="Beno S.M."/>
        </authorList>
    </citation>
    <scope>NUCLEOTIDE SEQUENCE [LARGE SCALE GENOMIC DNA]</scope>
    <source>
        <strain evidence="8 9">FSL R5-0378</strain>
    </source>
</reference>
<reference evidence="7 10" key="2">
    <citation type="submission" date="2020-08" db="EMBL/GenBank/DDBJ databases">
        <title>Genomic Encyclopedia of Type Strains, Phase III (KMG-III): the genomes of soil and plant-associated and newly described type strains.</title>
        <authorList>
            <person name="Whitman W."/>
        </authorList>
    </citation>
    <scope>NUCLEOTIDE SEQUENCE [LARGE SCALE GENOMIC DNA]</scope>
    <source>
        <strain evidence="7 10">CECT 5831</strain>
    </source>
</reference>
<comment type="caution">
    <text evidence="8">The sequence shown here is derived from an EMBL/GenBank/DDBJ whole genome shotgun (WGS) entry which is preliminary data.</text>
</comment>
<evidence type="ECO:0000313" key="7">
    <source>
        <dbReference type="EMBL" id="MBB3130848.1"/>
    </source>
</evidence>
<evidence type="ECO:0000256" key="4">
    <source>
        <dbReference type="ARBA" id="ARBA00022989"/>
    </source>
</evidence>
<evidence type="ECO:0000256" key="1">
    <source>
        <dbReference type="ARBA" id="ARBA00004651"/>
    </source>
</evidence>
<sequence length="125" mass="13834">MSELWKYRRVLTRATLYFLALCFLGAAVFPQYRSIALGMVLGSSVSLANSFYLGYKVQKVLDSVEGGGGKRVNMGFLTRAALSVLAVVVAYQRPETFNLYAVAATLVLAQFLLLFIGIRLSRKQE</sequence>
<dbReference type="RefSeq" id="WP_076174683.1">
    <property type="nucleotide sequence ID" value="NZ_JACHXJ010000005.1"/>
</dbReference>
<dbReference type="Proteomes" id="UP000517523">
    <property type="component" value="Unassembled WGS sequence"/>
</dbReference>
<keyword evidence="2" id="KW-1003">Cell membrane</keyword>
<dbReference type="AlphaFoldDB" id="A0A1R1EEK1"/>
<dbReference type="Proteomes" id="UP000187172">
    <property type="component" value="Unassembled WGS sequence"/>
</dbReference>
<dbReference type="EMBL" id="JACHXJ010000005">
    <property type="protein sequence ID" value="MBB3130848.1"/>
    <property type="molecule type" value="Genomic_DNA"/>
</dbReference>
<comment type="subcellular location">
    <subcellularLocation>
        <location evidence="1">Cell membrane</location>
        <topology evidence="1">Multi-pass membrane protein</topology>
    </subcellularLocation>
</comment>
<organism evidence="8 9">
    <name type="scientific">Paenibacillus rhizosphaerae</name>
    <dbReference type="NCBI Taxonomy" id="297318"/>
    <lineage>
        <taxon>Bacteria</taxon>
        <taxon>Bacillati</taxon>
        <taxon>Bacillota</taxon>
        <taxon>Bacilli</taxon>
        <taxon>Bacillales</taxon>
        <taxon>Paenibacillaceae</taxon>
        <taxon>Paenibacillus</taxon>
    </lineage>
</organism>
<evidence type="ECO:0000256" key="3">
    <source>
        <dbReference type="ARBA" id="ARBA00022692"/>
    </source>
</evidence>
<evidence type="ECO:0000256" key="2">
    <source>
        <dbReference type="ARBA" id="ARBA00022475"/>
    </source>
</evidence>